<keyword evidence="2" id="KW-1185">Reference proteome</keyword>
<dbReference type="EMBL" id="JBHTOQ010000004">
    <property type="protein sequence ID" value="MFD1480379.1"/>
    <property type="molecule type" value="Genomic_DNA"/>
</dbReference>
<evidence type="ECO:0008006" key="3">
    <source>
        <dbReference type="Google" id="ProtNLM"/>
    </source>
</evidence>
<organism evidence="1 2">
    <name type="scientific">Paracoccus nototheniae</name>
    <dbReference type="NCBI Taxonomy" id="2489002"/>
    <lineage>
        <taxon>Bacteria</taxon>
        <taxon>Pseudomonadati</taxon>
        <taxon>Pseudomonadota</taxon>
        <taxon>Alphaproteobacteria</taxon>
        <taxon>Rhodobacterales</taxon>
        <taxon>Paracoccaceae</taxon>
        <taxon>Paracoccus</taxon>
    </lineage>
</organism>
<name>A0ABW4DUW2_9RHOB</name>
<dbReference type="RefSeq" id="WP_131574897.1">
    <property type="nucleotide sequence ID" value="NZ_CBCSAJ010000084.1"/>
</dbReference>
<protein>
    <recommendedName>
        <fullName evidence="3">Flagellar assembly protein FliH/Type III secretion system HrpE domain-containing protein</fullName>
    </recommendedName>
</protein>
<evidence type="ECO:0000313" key="2">
    <source>
        <dbReference type="Proteomes" id="UP001597302"/>
    </source>
</evidence>
<evidence type="ECO:0000313" key="1">
    <source>
        <dbReference type="EMBL" id="MFD1480379.1"/>
    </source>
</evidence>
<dbReference type="Proteomes" id="UP001597302">
    <property type="component" value="Unassembled WGS sequence"/>
</dbReference>
<comment type="caution">
    <text evidence="1">The sequence shown here is derived from an EMBL/GenBank/DDBJ whole genome shotgun (WGS) entry which is preliminary data.</text>
</comment>
<proteinExistence type="predicted"/>
<sequence length="187" mass="20496">MTLAMFKLESFSAPPPGRVVEVTYSRDDLDQAFAQGQSLARAEAEDAGLRALGEGLDRLAESLSDDEARRHQLRQEAVAALAPILHQILDLMAPSRSSHRLEEALLTELEILAQRSAPLSARIACSDRLRPMVDYCLIKSGLAGILIDEISQDCVTLTLQGGRIDFVPDDIARDIRALMAEINQEDS</sequence>
<accession>A0ABW4DUW2</accession>
<gene>
    <name evidence="1" type="ORF">ACFQ5P_03635</name>
</gene>
<reference evidence="2" key="1">
    <citation type="journal article" date="2019" name="Int. J. Syst. Evol. Microbiol.">
        <title>The Global Catalogue of Microorganisms (GCM) 10K type strain sequencing project: providing services to taxonomists for standard genome sequencing and annotation.</title>
        <authorList>
            <consortium name="The Broad Institute Genomics Platform"/>
            <consortium name="The Broad Institute Genome Sequencing Center for Infectious Disease"/>
            <person name="Wu L."/>
            <person name="Ma J."/>
        </authorList>
    </citation>
    <scope>NUCLEOTIDE SEQUENCE [LARGE SCALE GENOMIC DNA]</scope>
    <source>
        <strain evidence="2">CCM 8875</strain>
    </source>
</reference>